<evidence type="ECO:0000313" key="3">
    <source>
        <dbReference type="Proteomes" id="UP000288805"/>
    </source>
</evidence>
<sequence length="166" mass="19313">MEMIPRKKDHHRHYPFLNKSKVNQAKTFLKTGSLSSITHKCMHSDFEMSMMGELNFFIGLQIKQLKEETFINQAKYIRDLLKRFNMEEAKTMKTPMSSSIKLNKDEKGKFIDSTMYRGMLDADFAGCRVERKSTSGTCHFLGHSLVSWHSKKQNSIALCQRRNPNT</sequence>
<dbReference type="PANTHER" id="PTHR11439:SF442">
    <property type="entry name" value="CYSTEINE-RICH RLK (RECEPTOR-LIKE PROTEIN KINASE) 8"/>
    <property type="match status" value="1"/>
</dbReference>
<dbReference type="Pfam" id="PF07727">
    <property type="entry name" value="RVT_2"/>
    <property type="match status" value="1"/>
</dbReference>
<dbReference type="Proteomes" id="UP000288805">
    <property type="component" value="Unassembled WGS sequence"/>
</dbReference>
<proteinExistence type="predicted"/>
<name>A0A438GF50_VITVI</name>
<organism evidence="2 3">
    <name type="scientific">Vitis vinifera</name>
    <name type="common">Grape</name>
    <dbReference type="NCBI Taxonomy" id="29760"/>
    <lineage>
        <taxon>Eukaryota</taxon>
        <taxon>Viridiplantae</taxon>
        <taxon>Streptophyta</taxon>
        <taxon>Embryophyta</taxon>
        <taxon>Tracheophyta</taxon>
        <taxon>Spermatophyta</taxon>
        <taxon>Magnoliopsida</taxon>
        <taxon>eudicotyledons</taxon>
        <taxon>Gunneridae</taxon>
        <taxon>Pentapetalae</taxon>
        <taxon>rosids</taxon>
        <taxon>Vitales</taxon>
        <taxon>Vitaceae</taxon>
        <taxon>Viteae</taxon>
        <taxon>Vitis</taxon>
    </lineage>
</organism>
<protein>
    <recommendedName>
        <fullName evidence="1">Reverse transcriptase Ty1/copia-type domain-containing protein</fullName>
    </recommendedName>
</protein>
<dbReference type="PANTHER" id="PTHR11439">
    <property type="entry name" value="GAG-POL-RELATED RETROTRANSPOSON"/>
    <property type="match status" value="1"/>
</dbReference>
<feature type="domain" description="Reverse transcriptase Ty1/copia-type" evidence="1">
    <location>
        <begin position="40"/>
        <end position="97"/>
    </location>
</feature>
<evidence type="ECO:0000259" key="1">
    <source>
        <dbReference type="Pfam" id="PF07727"/>
    </source>
</evidence>
<accession>A0A438GF50</accession>
<gene>
    <name evidence="2" type="ORF">CK203_061965</name>
</gene>
<dbReference type="EMBL" id="QGNW01000454">
    <property type="protein sequence ID" value="RVW70819.1"/>
    <property type="molecule type" value="Genomic_DNA"/>
</dbReference>
<comment type="caution">
    <text evidence="2">The sequence shown here is derived from an EMBL/GenBank/DDBJ whole genome shotgun (WGS) entry which is preliminary data.</text>
</comment>
<dbReference type="CDD" id="cd09272">
    <property type="entry name" value="RNase_HI_RT_Ty1"/>
    <property type="match status" value="1"/>
</dbReference>
<evidence type="ECO:0000313" key="2">
    <source>
        <dbReference type="EMBL" id="RVW70819.1"/>
    </source>
</evidence>
<dbReference type="InterPro" id="IPR013103">
    <property type="entry name" value="RVT_2"/>
</dbReference>
<dbReference type="AlphaFoldDB" id="A0A438GF50"/>
<reference evidence="2 3" key="1">
    <citation type="journal article" date="2018" name="PLoS Genet.">
        <title>Population sequencing reveals clonal diversity and ancestral inbreeding in the grapevine cultivar Chardonnay.</title>
        <authorList>
            <person name="Roach M.J."/>
            <person name="Johnson D.L."/>
            <person name="Bohlmann J."/>
            <person name="van Vuuren H.J."/>
            <person name="Jones S.J."/>
            <person name="Pretorius I.S."/>
            <person name="Schmidt S.A."/>
            <person name="Borneman A.R."/>
        </authorList>
    </citation>
    <scope>NUCLEOTIDE SEQUENCE [LARGE SCALE GENOMIC DNA]</scope>
    <source>
        <strain evidence="3">cv. Chardonnay</strain>
        <tissue evidence="2">Leaf</tissue>
    </source>
</reference>